<accession>A0ABD2XPH9</accession>
<evidence type="ECO:0008006" key="4">
    <source>
        <dbReference type="Google" id="ProtNLM"/>
    </source>
</evidence>
<sequence>MGKKRPAPSSADDFKLVDIKNEIVGDSTIGMARDRFKGALRELLHHSDEHNSSADSSDDTPMPEFKTTPKKIHTPSKPKILNNLPHRRQPIKRRRPIYLDSAFHHTYVMKLFDRSVDLAQFQEDTPLYPICRAWMANQPRNPNFAPKARSPSPEVEREIINSTNIYKEGSNEIKDVMYLPPPERSYECYPMNRIPYPVRGIKDVLDLDYENKTLKTKEVLMSEHTEHWRRVKKSWQKQAFKNEKRYSESAAVLDIIFKRSSLLNLENQHFLEDA</sequence>
<dbReference type="PANTHER" id="PTHR31336:SF3">
    <property type="entry name" value="PROTEIN LIN-37 HOMOLOG"/>
    <property type="match status" value="1"/>
</dbReference>
<dbReference type="EMBL" id="JBJJXI010000018">
    <property type="protein sequence ID" value="KAL3406904.1"/>
    <property type="molecule type" value="Genomic_DNA"/>
</dbReference>
<evidence type="ECO:0000256" key="1">
    <source>
        <dbReference type="SAM" id="MobiDB-lite"/>
    </source>
</evidence>
<dbReference type="AlphaFoldDB" id="A0ABD2XPH9"/>
<dbReference type="Proteomes" id="UP001627154">
    <property type="component" value="Unassembled WGS sequence"/>
</dbReference>
<comment type="caution">
    <text evidence="2">The sequence shown here is derived from an EMBL/GenBank/DDBJ whole genome shotgun (WGS) entry which is preliminary data.</text>
</comment>
<keyword evidence="3" id="KW-1185">Reference proteome</keyword>
<evidence type="ECO:0000313" key="2">
    <source>
        <dbReference type="EMBL" id="KAL3406904.1"/>
    </source>
</evidence>
<reference evidence="2 3" key="1">
    <citation type="journal article" date="2024" name="bioRxiv">
        <title>A reference genome for Trichogramma kaykai: A tiny desert-dwelling parasitoid wasp with competing sex-ratio distorters.</title>
        <authorList>
            <person name="Culotta J."/>
            <person name="Lindsey A.R."/>
        </authorList>
    </citation>
    <scope>NUCLEOTIDE SEQUENCE [LARGE SCALE GENOMIC DNA]</scope>
    <source>
        <strain evidence="2 3">KSX58</strain>
    </source>
</reference>
<dbReference type="InterPro" id="IPR028226">
    <property type="entry name" value="LIN37"/>
</dbReference>
<feature type="region of interest" description="Disordered" evidence="1">
    <location>
        <begin position="47"/>
        <end position="88"/>
    </location>
</feature>
<proteinExistence type="predicted"/>
<organism evidence="2 3">
    <name type="scientific">Trichogramma kaykai</name>
    <dbReference type="NCBI Taxonomy" id="54128"/>
    <lineage>
        <taxon>Eukaryota</taxon>
        <taxon>Metazoa</taxon>
        <taxon>Ecdysozoa</taxon>
        <taxon>Arthropoda</taxon>
        <taxon>Hexapoda</taxon>
        <taxon>Insecta</taxon>
        <taxon>Pterygota</taxon>
        <taxon>Neoptera</taxon>
        <taxon>Endopterygota</taxon>
        <taxon>Hymenoptera</taxon>
        <taxon>Apocrita</taxon>
        <taxon>Proctotrupomorpha</taxon>
        <taxon>Chalcidoidea</taxon>
        <taxon>Trichogrammatidae</taxon>
        <taxon>Trichogramma</taxon>
    </lineage>
</organism>
<gene>
    <name evidence="2" type="ORF">TKK_001018</name>
</gene>
<dbReference type="Pfam" id="PF15306">
    <property type="entry name" value="LIN37"/>
    <property type="match status" value="1"/>
</dbReference>
<name>A0ABD2XPH9_9HYME</name>
<protein>
    <recommendedName>
        <fullName evidence="4">Protein lin-37 homolog</fullName>
    </recommendedName>
</protein>
<evidence type="ECO:0000313" key="3">
    <source>
        <dbReference type="Proteomes" id="UP001627154"/>
    </source>
</evidence>
<dbReference type="PANTHER" id="PTHR31336">
    <property type="entry name" value="LIN37 HOMOLOG"/>
    <property type="match status" value="1"/>
</dbReference>